<evidence type="ECO:0008006" key="3">
    <source>
        <dbReference type="Google" id="ProtNLM"/>
    </source>
</evidence>
<organism evidence="1 2">
    <name type="scientific">Herbaspirillum aquaticum</name>
    <dbReference type="NCBI Taxonomy" id="568783"/>
    <lineage>
        <taxon>Bacteria</taxon>
        <taxon>Pseudomonadati</taxon>
        <taxon>Pseudomonadota</taxon>
        <taxon>Betaproteobacteria</taxon>
        <taxon>Burkholderiales</taxon>
        <taxon>Oxalobacteraceae</taxon>
        <taxon>Herbaspirillum</taxon>
    </lineage>
</organism>
<dbReference type="InterPro" id="IPR008727">
    <property type="entry name" value="PAAR_motif"/>
</dbReference>
<dbReference type="EMBL" id="NJGV01000008">
    <property type="protein sequence ID" value="OWY34745.1"/>
    <property type="molecule type" value="Genomic_DNA"/>
</dbReference>
<dbReference type="AlphaFoldDB" id="A0A225SV60"/>
<dbReference type="Gene3D" id="2.60.200.60">
    <property type="match status" value="1"/>
</dbReference>
<sequence>MPLPVIRLGDSTSHGGKVISASPSHTLHGIGIARVGDLVSCPREGHGTNPIIEGAPTWLIGDRMVALQGHRAACGCSLISSLATASYG</sequence>
<reference evidence="1 2" key="1">
    <citation type="journal article" date="2010" name="Int. J. Syst. Evol. Microbiol.">
        <title>Reclassification of Herbaspirillum putei as a later heterotypic synonym of Herbaspirillum huttiense, with the description of H. huttiense subsp. huttiense subsp. nov. and H. huttiense subsp. putei subsp. nov., comb. nov., and description of Herbaspirillum aquaticum sp. nov.</title>
        <authorList>
            <person name="Dobritsa A.P."/>
            <person name="Reddy M.C."/>
            <person name="Samadpour M."/>
        </authorList>
    </citation>
    <scope>NUCLEOTIDE SEQUENCE [LARGE SCALE GENOMIC DNA]</scope>
    <source>
        <strain evidence="1 2">IEH 4430</strain>
    </source>
</reference>
<comment type="caution">
    <text evidence="1">The sequence shown here is derived from an EMBL/GenBank/DDBJ whole genome shotgun (WGS) entry which is preliminary data.</text>
</comment>
<dbReference type="Pfam" id="PF05488">
    <property type="entry name" value="PAAR_motif"/>
    <property type="match status" value="1"/>
</dbReference>
<proteinExistence type="predicted"/>
<dbReference type="Proteomes" id="UP000214747">
    <property type="component" value="Unassembled WGS sequence"/>
</dbReference>
<accession>A0A225SV60</accession>
<dbReference type="CDD" id="cd14744">
    <property type="entry name" value="PAAR_CT_2"/>
    <property type="match status" value="1"/>
</dbReference>
<evidence type="ECO:0000313" key="2">
    <source>
        <dbReference type="Proteomes" id="UP000214747"/>
    </source>
</evidence>
<evidence type="ECO:0000313" key="1">
    <source>
        <dbReference type="EMBL" id="OWY34745.1"/>
    </source>
</evidence>
<dbReference type="RefSeq" id="WP_088755100.1">
    <property type="nucleotide sequence ID" value="NZ_NJGV01000008.1"/>
</dbReference>
<keyword evidence="2" id="KW-1185">Reference proteome</keyword>
<protein>
    <recommendedName>
        <fullName evidence="3">PAAR domain-containing protein</fullName>
    </recommendedName>
</protein>
<gene>
    <name evidence="1" type="ORF">CEJ45_10640</name>
</gene>
<name>A0A225SV60_9BURK</name>